<organism evidence="1">
    <name type="scientific">marine sediment metagenome</name>
    <dbReference type="NCBI Taxonomy" id="412755"/>
    <lineage>
        <taxon>unclassified sequences</taxon>
        <taxon>metagenomes</taxon>
        <taxon>ecological metagenomes</taxon>
    </lineage>
</organism>
<dbReference type="InterPro" id="IPR011604">
    <property type="entry name" value="PDDEXK-like_dom_sf"/>
</dbReference>
<dbReference type="InterPro" id="IPR011335">
    <property type="entry name" value="Restrct_endonuc-II-like"/>
</dbReference>
<dbReference type="SUPFAM" id="SSF52980">
    <property type="entry name" value="Restriction endonuclease-like"/>
    <property type="match status" value="1"/>
</dbReference>
<gene>
    <name evidence="1" type="ORF">LCGC14_2454340</name>
</gene>
<evidence type="ECO:0008006" key="2">
    <source>
        <dbReference type="Google" id="ProtNLM"/>
    </source>
</evidence>
<dbReference type="AlphaFoldDB" id="A0A0F9BF65"/>
<proteinExistence type="predicted"/>
<comment type="caution">
    <text evidence="1">The sequence shown here is derived from an EMBL/GenBank/DDBJ whole genome shotgun (WGS) entry which is preliminary data.</text>
</comment>
<dbReference type="Gene3D" id="3.90.320.10">
    <property type="match status" value="1"/>
</dbReference>
<dbReference type="EMBL" id="LAZR01038053">
    <property type="protein sequence ID" value="KKL20549.1"/>
    <property type="molecule type" value="Genomic_DNA"/>
</dbReference>
<accession>A0A0F9BF65</accession>
<protein>
    <recommendedName>
        <fullName evidence="2">PD-(D/E)XK endonuclease-like domain-containing protein</fullName>
    </recommendedName>
</protein>
<evidence type="ECO:0000313" key="1">
    <source>
        <dbReference type="EMBL" id="KKL20549.1"/>
    </source>
</evidence>
<reference evidence="1" key="1">
    <citation type="journal article" date="2015" name="Nature">
        <title>Complex archaea that bridge the gap between prokaryotes and eukaryotes.</title>
        <authorList>
            <person name="Spang A."/>
            <person name="Saw J.H."/>
            <person name="Jorgensen S.L."/>
            <person name="Zaremba-Niedzwiedzka K."/>
            <person name="Martijn J."/>
            <person name="Lind A.E."/>
            <person name="van Eijk R."/>
            <person name="Schleper C."/>
            <person name="Guy L."/>
            <person name="Ettema T.J."/>
        </authorList>
    </citation>
    <scope>NUCLEOTIDE SEQUENCE</scope>
</reference>
<sequence>NLGTFPEEILEGYHEYPRISQFNKQFRYIKFEKKRFFIKKMISDGLIKKVDIYDFKIHNSIKKLIELSKSKYYKPSEIYTSHNSPGHEFVLKKILEEDSNSICMEIPIWIWHIDHYLTGHIDLILFINDIIYVCDYKPEETPFADTTRLSYSFMRSIPQVASYALVLQKLFGIKKIFCVTFNKKGAWVYKPKNTLALLNTFIKENKQYKASDRPWEKYFL</sequence>
<feature type="non-terminal residue" evidence="1">
    <location>
        <position position="1"/>
    </location>
</feature>
<name>A0A0F9BF65_9ZZZZ</name>